<dbReference type="PANTHER" id="PTHR22878:SF70">
    <property type="entry name" value="DYNEIN HEAVY CHAIN 2, AXONEMAL"/>
    <property type="match status" value="1"/>
</dbReference>
<dbReference type="FunFam" id="1.20.920.20:FF:000006">
    <property type="entry name" value="Dynein, axonemal, heavy chain 6"/>
    <property type="match status" value="1"/>
</dbReference>
<name>A0A0G4IN28_PLABS</name>
<dbReference type="Pfam" id="PF12775">
    <property type="entry name" value="AAA_7"/>
    <property type="match status" value="1"/>
</dbReference>
<evidence type="ECO:0000259" key="25">
    <source>
        <dbReference type="Pfam" id="PF17857"/>
    </source>
</evidence>
<keyword evidence="8" id="KW-0067">ATP-binding</keyword>
<dbReference type="Pfam" id="PF18198">
    <property type="entry name" value="AAA_lid_11"/>
    <property type="match status" value="1"/>
</dbReference>
<dbReference type="InterPro" id="IPR024743">
    <property type="entry name" value="Dynein_HC_stalk"/>
</dbReference>
<dbReference type="GO" id="GO:0005524">
    <property type="term" value="F:ATP binding"/>
    <property type="evidence" value="ECO:0007669"/>
    <property type="project" value="UniProtKB-KW"/>
</dbReference>
<feature type="domain" description="Dynein heavy chain AAA lid" evidence="26">
    <location>
        <begin position="3906"/>
        <end position="4031"/>
    </location>
</feature>
<dbReference type="Gene3D" id="1.20.920.30">
    <property type="match status" value="1"/>
</dbReference>
<dbReference type="FunFam" id="1.20.1270.280:FF:000001">
    <property type="entry name" value="dynein heavy chain 7, axonemal"/>
    <property type="match status" value="1"/>
</dbReference>
<evidence type="ECO:0000256" key="13">
    <source>
        <dbReference type="ARBA" id="ARBA00023175"/>
    </source>
</evidence>
<dbReference type="FunFam" id="1.10.8.1220:FF:000001">
    <property type="entry name" value="Dynein axonemal heavy chain 5"/>
    <property type="match status" value="1"/>
</dbReference>
<evidence type="ECO:0000259" key="20">
    <source>
        <dbReference type="Pfam" id="PF12774"/>
    </source>
</evidence>
<dbReference type="FunFam" id="3.40.50.300:FF:001145">
    <property type="entry name" value="Putative dynein heavy chain"/>
    <property type="match status" value="1"/>
</dbReference>
<sequence>MSDPNGEDPPPESLESLRTQHYRNVLQSVYANAAAGEDTVPARPQGEKFQSHEPDPADAAPESASWRARVANEMKMMSQPGQSFRKRKKPQSKDVEPVRRLLMPKFPFSKHDTLRNGPRAHIEVDMDRSAPATISERIGAHYSLGVAALDRELLGEFRQVLHKGTEYKLKATNPAASKRGAASTSKSNVVDRGRDALSVANYNLPDESERLYREYRDPVDKLSLELFDADEFETHSGEEWVAMPPPVMGRALWCVNHQWVWLECKVLSFDSETKLFTIEFTDCQNSAGGPFRKKVRRLSLCFDAEDQARFFQRRQVCEMLREQARALHRYRLLINAQPSSAFATARRDCLQRIVQRLVQNGLNDLVVKKQSSVEKLLSEVRDEFMFSQKQSLIHYNLLNPEEALKILSLNLPEFPERTRRRFFGTLDVNRGPRLYWNPVTEHLANDPTFNQLRAQVEYDHFTLQPEVAEVLQTMFTTWEALSSKRFLFPIPANELPVSAYTYQDMQENNYNELQYQLINDWREPLIHNIRDSLANVFDLFIRSPEQYVDSELQRFLQKTTLLMRTNLAKLILTNLHEWGLYLDSYTLSLHDAMPEAFACDSTSMGDDDAPDGVMVDDNQGSTDESMRCPLSALRFVTWMTPVSRATSLPPLFLFRLTSMERRVVFLPGLESICSVLTSLLDLPIKAQAIAQMDNEIVPLLGLDSRALCSPDTTPDIFAEAERQKSILSNVVDAHLQGPLEIFRKYEAFQYLLELDVDNAVKAWFAGVPEGSGQADDGDPDDKHQRGVENRPLRKRTCQETRDEIARYLQAEADINATSLNQITFPMITVQCEMIKNQLISKAQDMSKSLINGFLSEVRTLTENLNDSFSGKLARLKAPSKDVSDLAELKDFVKRIEKTEIVQMLQDIDMIRRHIAVLDEFNTALPQYDFELFWKIVAWPREIKSAIHESKVAIQEDNRKFKEELLAEQEKFVSSLALYKAEVKGLYQYGPCPPDKMEERASQVDVLQDKLDKADKLVVSFNDRERLFELEPTGQDDRSMNVGNADIAPEYAELEEIKAEFEPVLKLWSISSLFHTSHTIWMTGSFIELDPAKMEADASSWWKDMFRLEKVFSERDAKEPAKVATSTKNSVADFRLHLPIISNLRNPGLRPRHWTQISDLLGQTVVPDQNLTWNQLLSLDVHSHKDRLEEVCVYADKEYALEQALDKMEDEWKAVNLKIVPHKNSGTFKIVDIDEALTTLDDHIVKTQTMRGSPYIKAFDARVKKWESRLVLVSKVVEEWLACQKTWLYLDPIFSSDDIMRQMPVEARRFQMVDQYWRKTMAAAHVRPNLLEFVSEVDNLHKGFLESNKILDLIQKGLNEYLEVKRLAFPRFFFLSNDELLEILSQTKDPNAVQPHLPKCFENISSLDFNEDMDIIAMHSAEQEEVQFIRTVNPTKGPNKGKVELWLGEVEALMRDSLSTIMMKSLKAHHDPQAFVREKWLLSWPGQIVLAVSQIVWTSEVEDAIRKGGTRGLKKYIGKLNSQLDAVVELVRGPLSELNRMTLGALIVIDVHARDSIQKMIEQGCDDVDSFTWLGQLRYYVEENSLQVRMINASIEYAYEYLGNSPRLVITPLTDRCYRTLMGALHLNLGGAPEGPAGTGKTETVKDLAKAVAKQCVVFNCSDSLDYLVMAKFFKGLVASGAWACFDEFNRIDLEVLSVVAQQMQSIQRAVNEGKTRFIFEGSELPLNRSCAIFITMNPGYAGRSELPDNLKTLFRTVAMMVPDYSLIAEIVLYSCGYSTARPLARKIVTGLRLASEQLSSQDHYDFGMRTVKSILTAAGALKRDHPHTEEDQLCLRAINDCNMPKFTADDAALFAGITRDLFPSVNLHAIQYEELDAGIAQESSRLNLEVTHAFRTHCLNLYETVRVRHGLMIVGRTLAGKTSAIRVLAGAMKNVNVYTINPKSLSMGKLYGEFDPSTREWKNGIITVIVRECASSTSPNRKWVVFDGPVDALWIENMNTVLDDNKKLCLASGEIIKLSKTMTMMFEVEDLSAASPATVSRCGMVYMEPDQVGVHPLVQCWLRTLCADLKPIKDDIDGMFNWLVLPSLDFCSKRTQSTLPFSGQRKYDVKCRVVVLILLILVLTSVRSLLSMFDALVKTQLLENPDSSRTEQQLAVIVECLFAFALIWTIGANTNAEGRSSFDKFVRMLFDGKALKESTPGLEKAFEGISLRAPMPARGSVYDYVYQVSTRSWRQWLDNSQAMSIPANAAFQDIIVPTLDSVRNSWLLATLVKANSHVLWVGGTGTGKTLCISETLTKTLANGVFSPVSITFSAKSSASQTQDIIDSKCDRRRKGVFGPPLGKRYVVFVDDLSMPAKEQYGAQPPIELLRQWMDHNGWYTDNEFRTLVDIQFVSAMGSPGGGRNEVTSRFLRHFVALSVIPFDSDSMQRIFSTILKWWIDSFPNPSDLLSVYDKLVSATVKIYDTIAKELRPTPAKSHYTFNLRDLSKVFQGILSGKKAAITSPIELVRLWAHECTRVFCDRLVDGRDENWFMSLLAEQVKSSLGMNYSQDVLAGDPNRRLIYCNFLASDGAYSEVTNNQNLRRRVNELLEDYNIAHTTTMNLVLFESAIEHITRIVRIIRNPLGNALLVGVGGSGRQSLTRIAAFAAEYQVFSIEAGNLYGVNEWRDDLKKLLTTSGVEDVQQVFLLSDNNLKNESFLEDINNILNNGEVPNLFAPEELASIVDSTSTAARAANRGDSASAVYSFFVQRCRQNIHIVLCLSPIGDAFRERLRQFPSLVNCCTIDWFHPWPTNALRSVADRFLANVDVDERVVDICVSMQQSVVDLSAEYKAALNRYNYVTPTSYLSLLKTFSNIFESKRSEIGRARDRYVNGLQKLADTEIQVKGMQEQLELLKPQLIQSSAETADLMVTIQLRTAEADAQSKVVETETQICNQQAAEAQRIKDECQVKLDAALPAYENALKALKVLKKSDIVEVKAMKTPPPAVVLTMETICIMLDVEPIKVGAAGQKVSDYWETAKKSFLGDPKFLTTLQNYDKDNIPPKIIDAIRPYMDNPEFIPDKVKKASVAAQGLCKWVRALFTYNEVAKDVGPMKIALANSEASLAEAKKQLDAKIVQFDAVQQLLKDLKTQFEIADAKKRKLEDDVEDCSRRLERAEKLIGGLGGEKDRWTQRAADLTKDFNNVVGNIVVSSGVIAYLGTFTHTFREKIIAAWKAALQAASIPVSEAFTLNSVLGNPVEIREWIIQKLPKDQFSLDNAVIMKNSTMYPLMIDPQAQAHRWICLKEKSRSMKIVKLRDSGFTRTLENCLQFGTPLLIEDVGETLDSMLDPILTKQFYVAGGRKMIKLGEASVEFDTNFSLYMTTKLANPHYTPQISTKVVIVNFMITPEGLEDQMLGQVVSKEEPKLEQERNELIVSNSEYQRQLSKIEDEILQRLSSAEGNILDNEELIAALGKSKEASKQIEKRVQEAITTETRINKIRAEYQPLALTSSNLFFCISDLVNVDPMYQYSLEWFVGLFLRSIDSSPKAPQRAQRTTNIRDQFTYNLYKNVCRSLFEDDKLLFSFLLCVKHLEGKGELNQMALRFLLTGVGNGAPYEPIVNPSPDWLTGPIWPMIQTLSQIEDYNGLDASFQRSLRHWKRVYESPDPYNEAFPEPFQAQMDPFQRLLVVRCLRFDKLVPGIQSFVSTCMGKKFIEPPPFDLNEGFEDSSNVSPLVFVLSPGADPVAELYKFADTRGYATPDKLASISLGQGQGAIAEAAIAAAIDKGTWVLLQNCHLAVSWMSSLEKIVQDINPETAHPDFRLWLTSNPSKQCVSYTRLRSTHLDDFGSRFPVSILQNGVKMTNEPPRGVRANMLRSFSGFDPQWYQDCPKPKPFKRLLFGLCFFHAIVQVWGVLQRLLVDAEIEVSLQERRKFGPLGWNIMYEFNASDLSISVRQLRQFIETYETVPLQALRYLTGELNYGGRVTDENDRRTMNHILKTFYCDQIVSVNPYALSSSGVYKTPPDGALDSVIAHIKKFPTNDEPSTFGLHDNASISSAIKESSELLDAALCQMPRSTNTSGAVRDLAISRAVADTQAAVPALFDIEAISAKYTVEYKQSLNTVLVQEIKRFNRLLNKVKSTLSSLSQALAGQLVMTSELETLGNDIFDGRVPRLWASVSYPSLKPLSSWADDLSRRIAFLRDWVDNGPPHIFWISGFFFTQSFLTGALQNYARAHQFPIDTLSFDFEVMSSLTGNEDRQAVKAPESGCYVSGMFLEGARWDSQHQCLAESMPKTLQTPMPVVWLKPMKTGDIPANRTLYPCPVYKTSKRAGTLSTTGHSTNYVMTVNLPSRLPEEHWVKRGVALILQLDD</sequence>
<dbReference type="GO" id="GO:0005858">
    <property type="term" value="C:axonemal dynein complex"/>
    <property type="evidence" value="ECO:0007669"/>
    <property type="project" value="UniProtKB-ARBA"/>
</dbReference>
<dbReference type="OrthoDB" id="62629at2759"/>
<comment type="subcellular location">
    <subcellularLocation>
        <location evidence="1">Cell projection</location>
        <location evidence="1">Cilium</location>
        <location evidence="1">Flagellum</location>
    </subcellularLocation>
    <subcellularLocation>
        <location evidence="2">Cytoplasm</location>
        <location evidence="2">Cytoskeleton</location>
        <location evidence="2">Cilium axoneme</location>
    </subcellularLocation>
</comment>
<dbReference type="Gene3D" id="1.10.472.130">
    <property type="match status" value="1"/>
</dbReference>
<evidence type="ECO:0000259" key="26">
    <source>
        <dbReference type="Pfam" id="PF18198"/>
    </source>
</evidence>
<evidence type="ECO:0000259" key="24">
    <source>
        <dbReference type="Pfam" id="PF17852"/>
    </source>
</evidence>
<comment type="similarity">
    <text evidence="3">Belongs to the dynein heavy chain family.</text>
</comment>
<evidence type="ECO:0000256" key="17">
    <source>
        <dbReference type="SAM" id="MobiDB-lite"/>
    </source>
</evidence>
<dbReference type="FunFam" id="3.20.180.20:FF:000003">
    <property type="entry name" value="Dynein heavy chain 12, axonemal"/>
    <property type="match status" value="1"/>
</dbReference>
<dbReference type="InterPro" id="IPR042222">
    <property type="entry name" value="Dynein_2_N"/>
</dbReference>
<keyword evidence="9" id="KW-0282">Flagellum</keyword>
<evidence type="ECO:0000259" key="27">
    <source>
        <dbReference type="Pfam" id="PF18199"/>
    </source>
</evidence>
<keyword evidence="6" id="KW-0677">Repeat</keyword>
<dbReference type="FunFam" id="1.20.58.1120:FF:000005">
    <property type="entry name" value="Dynein, axonemal, heavy chain 12"/>
    <property type="match status" value="1"/>
</dbReference>
<dbReference type="EMBL" id="CDSF01000068">
    <property type="protein sequence ID" value="CEO96621.1"/>
    <property type="molecule type" value="Genomic_DNA"/>
</dbReference>
<organism evidence="28 29">
    <name type="scientific">Plasmodiophora brassicae</name>
    <name type="common">Clubroot disease agent</name>
    <dbReference type="NCBI Taxonomy" id="37360"/>
    <lineage>
        <taxon>Eukaryota</taxon>
        <taxon>Sar</taxon>
        <taxon>Rhizaria</taxon>
        <taxon>Endomyxa</taxon>
        <taxon>Phytomyxea</taxon>
        <taxon>Plasmodiophorida</taxon>
        <taxon>Plasmodiophoridae</taxon>
        <taxon>Plasmodiophora</taxon>
    </lineage>
</organism>
<feature type="domain" description="Dynein heavy chain coiled coil stalk" evidence="21">
    <location>
        <begin position="2869"/>
        <end position="3210"/>
    </location>
</feature>
<feature type="domain" description="Dynein heavy chain AAA module D4" evidence="22">
    <location>
        <begin position="2601"/>
        <end position="2855"/>
    </location>
</feature>
<dbReference type="InterPro" id="IPR042228">
    <property type="entry name" value="Dynein_linker_3"/>
</dbReference>
<evidence type="ECO:0000259" key="18">
    <source>
        <dbReference type="Pfam" id="PF03028"/>
    </source>
</evidence>
<feature type="region of interest" description="Disordered" evidence="17">
    <location>
        <begin position="33"/>
        <end position="68"/>
    </location>
</feature>
<dbReference type="FunFam" id="3.10.490.20:FF:000001">
    <property type="entry name" value="dynein heavy chain 7, axonemal"/>
    <property type="match status" value="1"/>
</dbReference>
<dbReference type="InterPro" id="IPR043157">
    <property type="entry name" value="Dynein_AAA1S"/>
</dbReference>
<dbReference type="InterPro" id="IPR004273">
    <property type="entry name" value="Dynein_heavy_D6_P-loop"/>
</dbReference>
<dbReference type="SUPFAM" id="SSF52540">
    <property type="entry name" value="P-loop containing nucleoside triphosphate hydrolases"/>
    <property type="match status" value="4"/>
</dbReference>
<keyword evidence="14" id="KW-0206">Cytoskeleton</keyword>
<dbReference type="Gene3D" id="3.20.180.20">
    <property type="entry name" value="Dynein heavy chain, N-terminal domain 2"/>
    <property type="match status" value="1"/>
</dbReference>
<dbReference type="InterPro" id="IPR041228">
    <property type="entry name" value="Dynein_C"/>
</dbReference>
<dbReference type="Gene3D" id="1.10.287.2620">
    <property type="match status" value="1"/>
</dbReference>
<dbReference type="Pfam" id="PF18199">
    <property type="entry name" value="Dynein_C"/>
    <property type="match status" value="1"/>
</dbReference>
<dbReference type="STRING" id="37360.A0A0G4IN28"/>
<evidence type="ECO:0000256" key="14">
    <source>
        <dbReference type="ARBA" id="ARBA00023212"/>
    </source>
</evidence>
<dbReference type="Gene3D" id="3.40.50.300">
    <property type="entry name" value="P-loop containing nucleotide triphosphate hydrolases"/>
    <property type="match status" value="5"/>
</dbReference>
<dbReference type="PANTHER" id="PTHR22878">
    <property type="entry name" value="DYNEIN HEAVY CHAIN 6, AXONEMAL-LIKE-RELATED"/>
    <property type="match status" value="1"/>
</dbReference>
<keyword evidence="29" id="KW-1185">Reference proteome</keyword>
<dbReference type="GO" id="GO:0031514">
    <property type="term" value="C:motile cilium"/>
    <property type="evidence" value="ECO:0007669"/>
    <property type="project" value="UniProtKB-SubCell"/>
</dbReference>
<evidence type="ECO:0000256" key="8">
    <source>
        <dbReference type="ARBA" id="ARBA00022840"/>
    </source>
</evidence>
<evidence type="ECO:0000256" key="4">
    <source>
        <dbReference type="ARBA" id="ARBA00022490"/>
    </source>
</evidence>
<evidence type="ECO:0000256" key="15">
    <source>
        <dbReference type="ARBA" id="ARBA00023273"/>
    </source>
</evidence>
<feature type="compositionally biased region" description="Basic and acidic residues" evidence="17">
    <location>
        <begin position="45"/>
        <end position="55"/>
    </location>
</feature>
<dbReference type="FunFam" id="3.40.50.300:FF:000362">
    <property type="entry name" value="Dynein, axonemal, heavy chain 6"/>
    <property type="match status" value="1"/>
</dbReference>
<protein>
    <submittedName>
        <fullName evidence="28">Uncharacterized protein</fullName>
    </submittedName>
</protein>
<dbReference type="GO" id="GO:0007018">
    <property type="term" value="P:microtubule-based movement"/>
    <property type="evidence" value="ECO:0007669"/>
    <property type="project" value="InterPro"/>
</dbReference>
<evidence type="ECO:0000256" key="1">
    <source>
        <dbReference type="ARBA" id="ARBA00004230"/>
    </source>
</evidence>
<dbReference type="InterPro" id="IPR041658">
    <property type="entry name" value="AAA_lid_11"/>
</dbReference>
<dbReference type="InterPro" id="IPR041466">
    <property type="entry name" value="Dynein_AAA5_ext"/>
</dbReference>
<evidence type="ECO:0000256" key="12">
    <source>
        <dbReference type="ARBA" id="ARBA00023069"/>
    </source>
</evidence>
<feature type="domain" description="Dynein heavy chain linker" evidence="19">
    <location>
        <begin position="1053"/>
        <end position="1463"/>
    </location>
</feature>
<feature type="domain" description="Dynein heavy chain ATP-binding dynein motor region" evidence="23">
    <location>
        <begin position="3240"/>
        <end position="3461"/>
    </location>
</feature>
<dbReference type="Gene3D" id="1.10.8.720">
    <property type="entry name" value="Region D6 of dynein motor"/>
    <property type="match status" value="1"/>
</dbReference>
<dbReference type="InterPro" id="IPR024317">
    <property type="entry name" value="Dynein_heavy_chain_D4_dom"/>
</dbReference>
<dbReference type="InterPro" id="IPR027417">
    <property type="entry name" value="P-loop_NTPase"/>
</dbReference>
<dbReference type="Pfam" id="PF12777">
    <property type="entry name" value="MT"/>
    <property type="match status" value="1"/>
</dbReference>
<dbReference type="OMA" id="INALCTP"/>
<keyword evidence="13" id="KW-0505">Motor protein</keyword>
<keyword evidence="5" id="KW-0493">Microtubule</keyword>
<dbReference type="InterPro" id="IPR035699">
    <property type="entry name" value="AAA_6"/>
</dbReference>
<keyword evidence="15" id="KW-0966">Cell projection</keyword>
<evidence type="ECO:0000256" key="10">
    <source>
        <dbReference type="ARBA" id="ARBA00023017"/>
    </source>
</evidence>
<dbReference type="InterPro" id="IPR043160">
    <property type="entry name" value="Dynein_C_barrel"/>
</dbReference>
<dbReference type="Pfam" id="PF12781">
    <property type="entry name" value="AAA_9"/>
    <property type="match status" value="1"/>
</dbReference>
<dbReference type="Gene3D" id="1.20.920.20">
    <property type="match status" value="1"/>
</dbReference>
<dbReference type="InterPro" id="IPR035706">
    <property type="entry name" value="AAA_9"/>
</dbReference>
<dbReference type="FunFam" id="3.40.50.300:FF:000044">
    <property type="entry name" value="Dynein heavy chain 5, axonemal"/>
    <property type="match status" value="1"/>
</dbReference>
<feature type="compositionally biased region" description="Basic and acidic residues" evidence="17">
    <location>
        <begin position="780"/>
        <end position="791"/>
    </location>
</feature>
<dbReference type="Proteomes" id="UP000039324">
    <property type="component" value="Unassembled WGS sequence"/>
</dbReference>
<evidence type="ECO:0000313" key="28">
    <source>
        <dbReference type="EMBL" id="CEO96621.1"/>
    </source>
</evidence>
<dbReference type="Pfam" id="PF08393">
    <property type="entry name" value="DHC_N2"/>
    <property type="match status" value="1"/>
</dbReference>
<reference evidence="28 29" key="1">
    <citation type="submission" date="2015-02" db="EMBL/GenBank/DDBJ databases">
        <authorList>
            <person name="Chooi Y.-H."/>
        </authorList>
    </citation>
    <scope>NUCLEOTIDE SEQUENCE [LARGE SCALE GENOMIC DNA]</scope>
    <source>
        <strain evidence="28">E3</strain>
    </source>
</reference>
<evidence type="ECO:0000256" key="9">
    <source>
        <dbReference type="ARBA" id="ARBA00022846"/>
    </source>
</evidence>
<dbReference type="Gene3D" id="1.20.58.1120">
    <property type="match status" value="1"/>
</dbReference>
<feature type="domain" description="Dynein heavy chain region D6 P-loop" evidence="18">
    <location>
        <begin position="3708"/>
        <end position="3841"/>
    </location>
</feature>
<dbReference type="InterPro" id="IPR026983">
    <property type="entry name" value="DHC"/>
</dbReference>
<evidence type="ECO:0000256" key="3">
    <source>
        <dbReference type="ARBA" id="ARBA00008887"/>
    </source>
</evidence>
<dbReference type="GO" id="GO:0005874">
    <property type="term" value="C:microtubule"/>
    <property type="evidence" value="ECO:0007669"/>
    <property type="project" value="UniProtKB-KW"/>
</dbReference>
<dbReference type="InterPro" id="IPR013602">
    <property type="entry name" value="Dynein_heavy_linker"/>
</dbReference>
<proteinExistence type="inferred from homology"/>
<dbReference type="Gene3D" id="1.10.8.1220">
    <property type="match status" value="1"/>
</dbReference>
<feature type="domain" description="Dynein heavy chain hydrolytic ATP-binding dynein motor region" evidence="20">
    <location>
        <begin position="1596"/>
        <end position="1922"/>
    </location>
</feature>
<dbReference type="FunFam" id="1.20.140.100:FF:000004">
    <property type="entry name" value="Dynein axonemal heavy chain 6"/>
    <property type="match status" value="1"/>
</dbReference>
<evidence type="ECO:0000259" key="23">
    <source>
        <dbReference type="Pfam" id="PF12781"/>
    </source>
</evidence>
<dbReference type="Gene3D" id="1.10.8.710">
    <property type="match status" value="1"/>
</dbReference>
<keyword evidence="7" id="KW-0547">Nucleotide-binding</keyword>
<evidence type="ECO:0000313" key="29">
    <source>
        <dbReference type="Proteomes" id="UP000039324"/>
    </source>
</evidence>
<evidence type="ECO:0000256" key="7">
    <source>
        <dbReference type="ARBA" id="ARBA00022741"/>
    </source>
</evidence>
<evidence type="ECO:0000256" key="11">
    <source>
        <dbReference type="ARBA" id="ARBA00023054"/>
    </source>
</evidence>
<dbReference type="GO" id="GO:0045505">
    <property type="term" value="F:dynein intermediate chain binding"/>
    <property type="evidence" value="ECO:0007669"/>
    <property type="project" value="InterPro"/>
</dbReference>
<dbReference type="InterPro" id="IPR042219">
    <property type="entry name" value="AAA_lid_11_sf"/>
</dbReference>
<dbReference type="Pfam" id="PF12774">
    <property type="entry name" value="AAA_6"/>
    <property type="match status" value="1"/>
</dbReference>
<keyword evidence="4" id="KW-0963">Cytoplasm</keyword>
<accession>A0A0G4IN28</accession>
<dbReference type="FunFam" id="3.40.50.300:FF:002141">
    <property type="entry name" value="Dynein heavy chain"/>
    <property type="match status" value="1"/>
</dbReference>
<keyword evidence="10" id="KW-0243">Dynein</keyword>
<gene>
    <name evidence="28" type="ORF">PBRA_005230</name>
</gene>
<keyword evidence="11 16" id="KW-0175">Coiled coil</keyword>
<dbReference type="FunFam" id="1.20.920.30:FF:000005">
    <property type="entry name" value="Dynein, axonemal, heavy chain 2"/>
    <property type="match status" value="1"/>
</dbReference>
<feature type="domain" description="Dynein heavy chain C-terminal" evidence="27">
    <location>
        <begin position="4038"/>
        <end position="4344"/>
    </location>
</feature>
<dbReference type="FunFam" id="1.10.8.710:FF:000001">
    <property type="entry name" value="Dynein axonemal heavy chain 2"/>
    <property type="match status" value="1"/>
</dbReference>
<feature type="region of interest" description="Disordered" evidence="17">
    <location>
        <begin position="770"/>
        <end position="791"/>
    </location>
</feature>
<dbReference type="Pfam" id="PF12780">
    <property type="entry name" value="AAA_8"/>
    <property type="match status" value="1"/>
</dbReference>
<dbReference type="GO" id="GO:0051959">
    <property type="term" value="F:dynein light intermediate chain binding"/>
    <property type="evidence" value="ECO:0007669"/>
    <property type="project" value="InterPro"/>
</dbReference>
<dbReference type="FunFam" id="1.10.287.2620:FF:000002">
    <property type="entry name" value="Dynein heavy chain 2, axonemal"/>
    <property type="match status" value="1"/>
</dbReference>
<evidence type="ECO:0000256" key="6">
    <source>
        <dbReference type="ARBA" id="ARBA00022737"/>
    </source>
</evidence>
<dbReference type="Gene3D" id="1.20.1270.280">
    <property type="match status" value="1"/>
</dbReference>
<dbReference type="Pfam" id="PF17852">
    <property type="entry name" value="Dynein_AAA_lid"/>
    <property type="match status" value="1"/>
</dbReference>
<dbReference type="InterPro" id="IPR041589">
    <property type="entry name" value="DNAH3_AAA_lid_1"/>
</dbReference>
<feature type="domain" description="Dynein heavy chain 3 AAA+ lid" evidence="25">
    <location>
        <begin position="2455"/>
        <end position="2541"/>
    </location>
</feature>
<dbReference type="Gene3D" id="6.10.140.1060">
    <property type="match status" value="1"/>
</dbReference>
<dbReference type="Pfam" id="PF03028">
    <property type="entry name" value="Dynein_heavy"/>
    <property type="match status" value="1"/>
</dbReference>
<evidence type="ECO:0000259" key="22">
    <source>
        <dbReference type="Pfam" id="PF12780"/>
    </source>
</evidence>
<evidence type="ECO:0000256" key="5">
    <source>
        <dbReference type="ARBA" id="ARBA00022701"/>
    </source>
</evidence>
<evidence type="ECO:0000256" key="16">
    <source>
        <dbReference type="SAM" id="Coils"/>
    </source>
</evidence>
<dbReference type="Pfam" id="PF17857">
    <property type="entry name" value="AAA_lid_1"/>
    <property type="match status" value="1"/>
</dbReference>
<dbReference type="GO" id="GO:0008569">
    <property type="term" value="F:minus-end-directed microtubule motor activity"/>
    <property type="evidence" value="ECO:0007669"/>
    <property type="project" value="InterPro"/>
</dbReference>
<evidence type="ECO:0000259" key="19">
    <source>
        <dbReference type="Pfam" id="PF08393"/>
    </source>
</evidence>
<dbReference type="Gene3D" id="3.10.490.20">
    <property type="match status" value="1"/>
</dbReference>
<keyword evidence="12" id="KW-0969">Cilium</keyword>
<feature type="domain" description="Dynein heavy chain AAA 5 extension" evidence="24">
    <location>
        <begin position="2078"/>
        <end position="2237"/>
    </location>
</feature>
<evidence type="ECO:0000259" key="21">
    <source>
        <dbReference type="Pfam" id="PF12777"/>
    </source>
</evidence>
<dbReference type="Gene3D" id="1.20.140.100">
    <property type="entry name" value="Dynein heavy chain, N-terminal domain 2"/>
    <property type="match status" value="1"/>
</dbReference>
<evidence type="ECO:0000256" key="2">
    <source>
        <dbReference type="ARBA" id="ARBA00004430"/>
    </source>
</evidence>
<feature type="coiled-coil region" evidence="16">
    <location>
        <begin position="3096"/>
        <end position="3158"/>
    </location>
</feature>